<dbReference type="InterPro" id="IPR053924">
    <property type="entry name" value="RecX_HTH_2nd"/>
</dbReference>
<evidence type="ECO:0000256" key="6">
    <source>
        <dbReference type="SAM" id="MobiDB-lite"/>
    </source>
</evidence>
<dbReference type="GO" id="GO:0005737">
    <property type="term" value="C:cytoplasm"/>
    <property type="evidence" value="ECO:0007669"/>
    <property type="project" value="UniProtKB-SubCell"/>
</dbReference>
<keyword evidence="4 5" id="KW-0963">Cytoplasm</keyword>
<evidence type="ECO:0000259" key="7">
    <source>
        <dbReference type="Pfam" id="PF02631"/>
    </source>
</evidence>
<dbReference type="Proteomes" id="UP000647241">
    <property type="component" value="Unassembled WGS sequence"/>
</dbReference>
<proteinExistence type="inferred from homology"/>
<dbReference type="Pfam" id="PF02631">
    <property type="entry name" value="RecX_HTH2"/>
    <property type="match status" value="1"/>
</dbReference>
<dbReference type="RefSeq" id="WP_188552332.1">
    <property type="nucleotide sequence ID" value="NZ_BMGT01000001.1"/>
</dbReference>
<feature type="compositionally biased region" description="Basic and acidic residues" evidence="6">
    <location>
        <begin position="179"/>
        <end position="189"/>
    </location>
</feature>
<gene>
    <name evidence="5" type="primary">recX</name>
    <name evidence="8" type="ORF">GCM10011585_02330</name>
</gene>
<dbReference type="PANTHER" id="PTHR33602">
    <property type="entry name" value="REGULATORY PROTEIN RECX FAMILY PROTEIN"/>
    <property type="match status" value="1"/>
</dbReference>
<evidence type="ECO:0000313" key="9">
    <source>
        <dbReference type="Proteomes" id="UP000647241"/>
    </source>
</evidence>
<sequence>MTFNRTKKKREPVGEAGLFEYAVGVLARRMRTVRDLRRLMKNRAEEGEAGERAMDAVIVRLTELKYLSDTRFAADYTRLRKENEKHGRRRVQQDLMQKGVHKDLVASTLAQAYDDVDEVALARAYVARKRIKQPSGPDAQKQTTRIMGRLMRAGFSSSAIFKVLREWHLPEEALEGIEEGGRDSDSYAERDEDLPEF</sequence>
<comment type="subcellular location">
    <subcellularLocation>
        <location evidence="1 5">Cytoplasm</location>
    </subcellularLocation>
</comment>
<evidence type="ECO:0000256" key="3">
    <source>
        <dbReference type="ARBA" id="ARBA00018111"/>
    </source>
</evidence>
<comment type="function">
    <text evidence="5">Modulates RecA activity.</text>
</comment>
<reference evidence="8" key="1">
    <citation type="journal article" date="2014" name="Int. J. Syst. Evol. Microbiol.">
        <title>Complete genome sequence of Corynebacterium casei LMG S-19264T (=DSM 44701T), isolated from a smear-ripened cheese.</title>
        <authorList>
            <consortium name="US DOE Joint Genome Institute (JGI-PGF)"/>
            <person name="Walter F."/>
            <person name="Albersmeier A."/>
            <person name="Kalinowski J."/>
            <person name="Ruckert C."/>
        </authorList>
    </citation>
    <scope>NUCLEOTIDE SEQUENCE</scope>
    <source>
        <strain evidence="8">CGMCC 1.12997</strain>
    </source>
</reference>
<comment type="caution">
    <text evidence="8">The sequence shown here is derived from an EMBL/GenBank/DDBJ whole genome shotgun (WGS) entry which is preliminary data.</text>
</comment>
<dbReference type="InterPro" id="IPR036388">
    <property type="entry name" value="WH-like_DNA-bd_sf"/>
</dbReference>
<keyword evidence="9" id="KW-1185">Reference proteome</keyword>
<evidence type="ECO:0000256" key="2">
    <source>
        <dbReference type="ARBA" id="ARBA00009695"/>
    </source>
</evidence>
<dbReference type="InterPro" id="IPR003783">
    <property type="entry name" value="Regulatory_RecX"/>
</dbReference>
<dbReference type="EMBL" id="BMGT01000001">
    <property type="protein sequence ID" value="GGG64282.1"/>
    <property type="molecule type" value="Genomic_DNA"/>
</dbReference>
<dbReference type="Gene3D" id="1.10.10.10">
    <property type="entry name" value="Winged helix-like DNA-binding domain superfamily/Winged helix DNA-binding domain"/>
    <property type="match status" value="2"/>
</dbReference>
<dbReference type="GO" id="GO:0006282">
    <property type="term" value="P:regulation of DNA repair"/>
    <property type="evidence" value="ECO:0007669"/>
    <property type="project" value="UniProtKB-UniRule"/>
</dbReference>
<organism evidence="8 9">
    <name type="scientific">Edaphobacter dinghuensis</name>
    <dbReference type="NCBI Taxonomy" id="1560005"/>
    <lineage>
        <taxon>Bacteria</taxon>
        <taxon>Pseudomonadati</taxon>
        <taxon>Acidobacteriota</taxon>
        <taxon>Terriglobia</taxon>
        <taxon>Terriglobales</taxon>
        <taxon>Acidobacteriaceae</taxon>
        <taxon>Edaphobacter</taxon>
    </lineage>
</organism>
<evidence type="ECO:0000256" key="1">
    <source>
        <dbReference type="ARBA" id="ARBA00004496"/>
    </source>
</evidence>
<evidence type="ECO:0000256" key="5">
    <source>
        <dbReference type="HAMAP-Rule" id="MF_01114"/>
    </source>
</evidence>
<evidence type="ECO:0000256" key="4">
    <source>
        <dbReference type="ARBA" id="ARBA00022490"/>
    </source>
</evidence>
<dbReference type="HAMAP" id="MF_01114">
    <property type="entry name" value="RecX"/>
    <property type="match status" value="1"/>
</dbReference>
<comment type="similarity">
    <text evidence="2 5">Belongs to the RecX family.</text>
</comment>
<dbReference type="PANTHER" id="PTHR33602:SF1">
    <property type="entry name" value="REGULATORY PROTEIN RECX FAMILY PROTEIN"/>
    <property type="match status" value="1"/>
</dbReference>
<feature type="region of interest" description="Disordered" evidence="6">
    <location>
        <begin position="174"/>
        <end position="197"/>
    </location>
</feature>
<protein>
    <recommendedName>
        <fullName evidence="3 5">Regulatory protein RecX</fullName>
    </recommendedName>
</protein>
<name>A0A917LXU6_9BACT</name>
<dbReference type="AlphaFoldDB" id="A0A917LXU6"/>
<accession>A0A917LXU6</accession>
<reference evidence="8" key="2">
    <citation type="submission" date="2020-09" db="EMBL/GenBank/DDBJ databases">
        <authorList>
            <person name="Sun Q."/>
            <person name="Zhou Y."/>
        </authorList>
    </citation>
    <scope>NUCLEOTIDE SEQUENCE</scope>
    <source>
        <strain evidence="8">CGMCC 1.12997</strain>
    </source>
</reference>
<feature type="domain" description="RecX second three-helical" evidence="7">
    <location>
        <begin position="68"/>
        <end position="109"/>
    </location>
</feature>
<evidence type="ECO:0000313" key="8">
    <source>
        <dbReference type="EMBL" id="GGG64282.1"/>
    </source>
</evidence>